<dbReference type="Pfam" id="PF01381">
    <property type="entry name" value="HTH_3"/>
    <property type="match status" value="1"/>
</dbReference>
<evidence type="ECO:0000313" key="4">
    <source>
        <dbReference type="Proteomes" id="UP000509335"/>
    </source>
</evidence>
<dbReference type="Pfam" id="PF07883">
    <property type="entry name" value="Cupin_2"/>
    <property type="match status" value="1"/>
</dbReference>
<dbReference type="PANTHER" id="PTHR46797">
    <property type="entry name" value="HTH-TYPE TRANSCRIPTIONAL REGULATOR"/>
    <property type="match status" value="1"/>
</dbReference>
<dbReference type="AlphaFoldDB" id="A0A7H8XKV1"/>
<protein>
    <submittedName>
        <fullName evidence="3">Cupin domain-containing protein</fullName>
    </submittedName>
</protein>
<dbReference type="EMBL" id="CP058322">
    <property type="protein sequence ID" value="QLD25627.1"/>
    <property type="molecule type" value="Genomic_DNA"/>
</dbReference>
<reference evidence="3 4" key="1">
    <citation type="submission" date="2020-07" db="EMBL/GenBank/DDBJ databases">
        <title>A bifunctional nitrone conjugated secondary metabolite targeting the ribosome.</title>
        <authorList>
            <person name="Limbrick E.M."/>
            <person name="Graf M."/>
            <person name="Derewacz D.K."/>
            <person name="Nguyen F."/>
            <person name="Spraggins J.M."/>
            <person name="Wieland M."/>
            <person name="Ynigez-Gutierrez A.E."/>
            <person name="Reisman B.J."/>
            <person name="Zinshteyn B."/>
            <person name="McCulloch K."/>
            <person name="Iverson T.M."/>
            <person name="Green R."/>
            <person name="Wilson D.N."/>
            <person name="Bachmann B.O."/>
        </authorList>
    </citation>
    <scope>NUCLEOTIDE SEQUENCE [LARGE SCALE GENOMIC DNA]</scope>
    <source>
        <strain evidence="4">aurantiaca</strain>
    </source>
</reference>
<dbReference type="SMART" id="SM00530">
    <property type="entry name" value="HTH_XRE"/>
    <property type="match status" value="1"/>
</dbReference>
<dbReference type="KEGG" id="mcab:HXZ27_16570"/>
<proteinExistence type="predicted"/>
<evidence type="ECO:0000313" key="3">
    <source>
        <dbReference type="EMBL" id="QLD25627.1"/>
    </source>
</evidence>
<dbReference type="PROSITE" id="PS50943">
    <property type="entry name" value="HTH_CROC1"/>
    <property type="match status" value="1"/>
</dbReference>
<dbReference type="GO" id="GO:0003677">
    <property type="term" value="F:DNA binding"/>
    <property type="evidence" value="ECO:0007669"/>
    <property type="project" value="UniProtKB-KW"/>
</dbReference>
<keyword evidence="1" id="KW-0238">DNA-binding</keyword>
<sequence>MTELDAVGGRIRAARQARGMSLRALAEKVGVSASMLSLLENGRSRSSIPTLYAVVEALDLSMDELFSGAQPPPEQPPAPTAGPPAWGGGTAPTGSELLVVRAGNRRRIEMETGVVWEQLGHNEQDGVEFMLVTYPPGASSSDSGRYQRHSGLECAHVMQGELTCKVGFEEVTLGAGDSLTIDSSRPHLFENNGSVDMRAVWLVLRHREPGPGDPPAR</sequence>
<dbReference type="Proteomes" id="UP000509335">
    <property type="component" value="Chromosome"/>
</dbReference>
<dbReference type="SUPFAM" id="SSF51182">
    <property type="entry name" value="RmlC-like cupins"/>
    <property type="match status" value="1"/>
</dbReference>
<feature type="compositionally biased region" description="Pro residues" evidence="2">
    <location>
        <begin position="70"/>
        <end position="82"/>
    </location>
</feature>
<dbReference type="InterPro" id="IPR001387">
    <property type="entry name" value="Cro/C1-type_HTH"/>
</dbReference>
<dbReference type="Gene3D" id="2.60.120.10">
    <property type="entry name" value="Jelly Rolls"/>
    <property type="match status" value="1"/>
</dbReference>
<accession>A0A7H8XKV1</accession>
<dbReference type="InterPro" id="IPR013096">
    <property type="entry name" value="Cupin_2"/>
</dbReference>
<dbReference type="PANTHER" id="PTHR46797:SF1">
    <property type="entry name" value="METHYLPHOSPHONATE SYNTHASE"/>
    <property type="match status" value="1"/>
</dbReference>
<feature type="region of interest" description="Disordered" evidence="2">
    <location>
        <begin position="65"/>
        <end position="94"/>
    </location>
</feature>
<dbReference type="GO" id="GO:0005829">
    <property type="term" value="C:cytosol"/>
    <property type="evidence" value="ECO:0007669"/>
    <property type="project" value="TreeGrafter"/>
</dbReference>
<gene>
    <name evidence="3" type="ORF">HXZ27_16570</name>
</gene>
<dbReference type="Gene3D" id="1.10.260.40">
    <property type="entry name" value="lambda repressor-like DNA-binding domains"/>
    <property type="match status" value="1"/>
</dbReference>
<dbReference type="CDD" id="cd02209">
    <property type="entry name" value="cupin_XRE_C"/>
    <property type="match status" value="1"/>
</dbReference>
<evidence type="ECO:0000256" key="2">
    <source>
        <dbReference type="SAM" id="MobiDB-lite"/>
    </source>
</evidence>
<dbReference type="InterPro" id="IPR014710">
    <property type="entry name" value="RmlC-like_jellyroll"/>
</dbReference>
<organism evidence="3 4">
    <name type="scientific">Micromonospora carbonacea</name>
    <dbReference type="NCBI Taxonomy" id="47853"/>
    <lineage>
        <taxon>Bacteria</taxon>
        <taxon>Bacillati</taxon>
        <taxon>Actinomycetota</taxon>
        <taxon>Actinomycetes</taxon>
        <taxon>Micromonosporales</taxon>
        <taxon>Micromonosporaceae</taxon>
        <taxon>Micromonospora</taxon>
    </lineage>
</organism>
<evidence type="ECO:0000256" key="1">
    <source>
        <dbReference type="ARBA" id="ARBA00023125"/>
    </source>
</evidence>
<dbReference type="CDD" id="cd00093">
    <property type="entry name" value="HTH_XRE"/>
    <property type="match status" value="1"/>
</dbReference>
<dbReference type="SUPFAM" id="SSF47413">
    <property type="entry name" value="lambda repressor-like DNA-binding domains"/>
    <property type="match status" value="1"/>
</dbReference>
<name>A0A7H8XKV1_9ACTN</name>
<dbReference type="InterPro" id="IPR010982">
    <property type="entry name" value="Lambda_DNA-bd_dom_sf"/>
</dbReference>
<dbReference type="GO" id="GO:0003700">
    <property type="term" value="F:DNA-binding transcription factor activity"/>
    <property type="evidence" value="ECO:0007669"/>
    <property type="project" value="TreeGrafter"/>
</dbReference>
<dbReference type="InterPro" id="IPR011051">
    <property type="entry name" value="RmlC_Cupin_sf"/>
</dbReference>
<dbReference type="InterPro" id="IPR050807">
    <property type="entry name" value="TransReg_Diox_bact_type"/>
</dbReference>